<evidence type="ECO:0008006" key="4">
    <source>
        <dbReference type="Google" id="ProtNLM"/>
    </source>
</evidence>
<feature type="signal peptide" evidence="1">
    <location>
        <begin position="1"/>
        <end position="19"/>
    </location>
</feature>
<evidence type="ECO:0000256" key="1">
    <source>
        <dbReference type="SAM" id="SignalP"/>
    </source>
</evidence>
<dbReference type="EMBL" id="CP029186">
    <property type="protein sequence ID" value="AWH86394.1"/>
    <property type="molecule type" value="Genomic_DNA"/>
</dbReference>
<gene>
    <name evidence="2" type="ORF">HYN59_15320</name>
</gene>
<dbReference type="Proteomes" id="UP000244929">
    <property type="component" value="Chromosome"/>
</dbReference>
<dbReference type="KEGG" id="falb:HYN59_15320"/>
<dbReference type="OrthoDB" id="883826at2"/>
<protein>
    <recommendedName>
        <fullName evidence="4">AMP-activated protein kinase glycogen-binding domain-containing protein</fullName>
    </recommendedName>
</protein>
<dbReference type="AlphaFoldDB" id="A0A2S1R180"/>
<reference evidence="2 3" key="1">
    <citation type="submission" date="2018-04" db="EMBL/GenBank/DDBJ databases">
        <title>Genome sequencing of Flavobacterium sp. HYN0059.</title>
        <authorList>
            <person name="Yi H."/>
            <person name="Baek C."/>
        </authorList>
    </citation>
    <scope>NUCLEOTIDE SEQUENCE [LARGE SCALE GENOMIC DNA]</scope>
    <source>
        <strain evidence="2 3">HYN0059</strain>
    </source>
</reference>
<organism evidence="2 3">
    <name type="scientific">Flavobacterium album</name>
    <dbReference type="NCBI Taxonomy" id="2175091"/>
    <lineage>
        <taxon>Bacteria</taxon>
        <taxon>Pseudomonadati</taxon>
        <taxon>Bacteroidota</taxon>
        <taxon>Flavobacteriia</taxon>
        <taxon>Flavobacteriales</taxon>
        <taxon>Flavobacteriaceae</taxon>
        <taxon>Flavobacterium</taxon>
    </lineage>
</organism>
<keyword evidence="1" id="KW-0732">Signal</keyword>
<keyword evidence="3" id="KW-1185">Reference proteome</keyword>
<dbReference type="InterPro" id="IPR013783">
    <property type="entry name" value="Ig-like_fold"/>
</dbReference>
<sequence length="116" mass="12936">MRYVYLLLAGWLLVSCVQPTTTRNITFTLSAKGIPPGSTASVRGGDKPLSWQQDTPMQLDSIAGQYRLTVTMATGYRFTEYKYVVNGQFEFPEGANRKAVFGADKEVVLNDTFNTR</sequence>
<feature type="chain" id="PRO_5015597668" description="AMP-activated protein kinase glycogen-binding domain-containing protein" evidence="1">
    <location>
        <begin position="20"/>
        <end position="116"/>
    </location>
</feature>
<evidence type="ECO:0000313" key="3">
    <source>
        <dbReference type="Proteomes" id="UP000244929"/>
    </source>
</evidence>
<dbReference type="PROSITE" id="PS51257">
    <property type="entry name" value="PROKAR_LIPOPROTEIN"/>
    <property type="match status" value="1"/>
</dbReference>
<proteinExistence type="predicted"/>
<dbReference type="Gene3D" id="2.60.40.10">
    <property type="entry name" value="Immunoglobulins"/>
    <property type="match status" value="1"/>
</dbReference>
<accession>A0A2S1R180</accession>
<evidence type="ECO:0000313" key="2">
    <source>
        <dbReference type="EMBL" id="AWH86394.1"/>
    </source>
</evidence>
<dbReference type="RefSeq" id="WP_108779117.1">
    <property type="nucleotide sequence ID" value="NZ_CP029186.1"/>
</dbReference>
<name>A0A2S1R180_9FLAO</name>